<dbReference type="RefSeq" id="WP_181551835.1">
    <property type="nucleotide sequence ID" value="NZ_JACDUS010000007.1"/>
</dbReference>
<feature type="transmembrane region" description="Helical" evidence="5">
    <location>
        <begin position="213"/>
        <end position="230"/>
    </location>
</feature>
<comment type="subcellular location">
    <subcellularLocation>
        <location evidence="5">Cell membrane</location>
        <topology evidence="5">Multi-pass membrane protein</topology>
    </subcellularLocation>
    <subcellularLocation>
        <location evidence="1">Membrane</location>
        <topology evidence="1">Multi-pass membrane protein</topology>
    </subcellularLocation>
</comment>
<keyword evidence="3 5" id="KW-1133">Transmembrane helix</keyword>
<dbReference type="Proteomes" id="UP000525298">
    <property type="component" value="Unassembled WGS sequence"/>
</dbReference>
<keyword evidence="5" id="KW-1003">Cell membrane</keyword>
<keyword evidence="4 5" id="KW-0472">Membrane</keyword>
<comment type="caution">
    <text evidence="6">The sequence shown here is derived from an EMBL/GenBank/DDBJ whole genome shotgun (WGS) entry which is preliminary data.</text>
</comment>
<keyword evidence="2 5" id="KW-0812">Transmembrane</keyword>
<feature type="transmembrane region" description="Helical" evidence="5">
    <location>
        <begin position="242"/>
        <end position="261"/>
    </location>
</feature>
<evidence type="ECO:0000256" key="2">
    <source>
        <dbReference type="ARBA" id="ARBA00022692"/>
    </source>
</evidence>
<evidence type="ECO:0000256" key="3">
    <source>
        <dbReference type="ARBA" id="ARBA00022989"/>
    </source>
</evidence>
<feature type="transmembrane region" description="Helical" evidence="5">
    <location>
        <begin position="110"/>
        <end position="129"/>
    </location>
</feature>
<proteinExistence type="inferred from homology"/>
<comment type="similarity">
    <text evidence="5">Belongs to the 4-toluene sulfonate uptake permease (TSUP) (TC 2.A.102) family.</text>
</comment>
<dbReference type="Pfam" id="PF01925">
    <property type="entry name" value="TauE"/>
    <property type="match status" value="1"/>
</dbReference>
<dbReference type="InterPro" id="IPR002781">
    <property type="entry name" value="TM_pro_TauE-like"/>
</dbReference>
<feature type="transmembrane region" description="Helical" evidence="5">
    <location>
        <begin position="27"/>
        <end position="48"/>
    </location>
</feature>
<organism evidence="6 7">
    <name type="scientific">Desulfosalsimonas propionicica</name>
    <dbReference type="NCBI Taxonomy" id="332175"/>
    <lineage>
        <taxon>Bacteria</taxon>
        <taxon>Pseudomonadati</taxon>
        <taxon>Thermodesulfobacteriota</taxon>
        <taxon>Desulfobacteria</taxon>
        <taxon>Desulfobacterales</taxon>
        <taxon>Desulfosalsimonadaceae</taxon>
        <taxon>Desulfosalsimonas</taxon>
    </lineage>
</organism>
<reference evidence="6 7" key="1">
    <citation type="submission" date="2020-07" db="EMBL/GenBank/DDBJ databases">
        <title>Genomic Encyclopedia of Type Strains, Phase IV (KMG-IV): sequencing the most valuable type-strain genomes for metagenomic binning, comparative biology and taxonomic classification.</title>
        <authorList>
            <person name="Goeker M."/>
        </authorList>
    </citation>
    <scope>NUCLEOTIDE SEQUENCE [LARGE SCALE GENOMIC DNA]</scope>
    <source>
        <strain evidence="6 7">DSM 17721</strain>
    </source>
</reference>
<feature type="transmembrane region" description="Helical" evidence="5">
    <location>
        <begin position="68"/>
        <end position="90"/>
    </location>
</feature>
<dbReference type="GO" id="GO:0005886">
    <property type="term" value="C:plasma membrane"/>
    <property type="evidence" value="ECO:0007669"/>
    <property type="project" value="UniProtKB-SubCell"/>
</dbReference>
<evidence type="ECO:0000256" key="5">
    <source>
        <dbReference type="RuleBase" id="RU363041"/>
    </source>
</evidence>
<dbReference type="AlphaFoldDB" id="A0A7W0HLP0"/>
<name>A0A7W0HLP0_9BACT</name>
<evidence type="ECO:0000313" key="6">
    <source>
        <dbReference type="EMBL" id="MBA2882186.1"/>
    </source>
</evidence>
<sequence>MIYLVVCGAALFVSGLTLYSGFGLGTLLMPVFAVFFPVHVAVAATAVVHGANNIFKVLMVGRHADRELVLRFGMPAIIAAFAGAAALGYVSGFDALATYSIGAKTAVITPVKLVMGILVLIFAMFELLPLLRKLKIDRRHLLWGGLLSGFFGGLSGHQGALRSAFLLKTGVSTEAFVGTNAFIGFMVDMARIVAYGFLFLAAGAASPIGAEQWPLIGAGTGAAFIGVIIGKRWMHKVTMTTVQTIAGVLLLGISVCLMAGII</sequence>
<evidence type="ECO:0000256" key="1">
    <source>
        <dbReference type="ARBA" id="ARBA00004141"/>
    </source>
</evidence>
<gene>
    <name evidence="6" type="ORF">HNR65_002527</name>
</gene>
<feature type="transmembrane region" description="Helical" evidence="5">
    <location>
        <begin position="181"/>
        <end position="201"/>
    </location>
</feature>
<protein>
    <recommendedName>
        <fullName evidence="5">Probable membrane transporter protein</fullName>
    </recommendedName>
</protein>
<keyword evidence="7" id="KW-1185">Reference proteome</keyword>
<accession>A0A7W0HLP0</accession>
<feature type="transmembrane region" description="Helical" evidence="5">
    <location>
        <begin position="141"/>
        <end position="161"/>
    </location>
</feature>
<dbReference type="EMBL" id="JACDUS010000007">
    <property type="protein sequence ID" value="MBA2882186.1"/>
    <property type="molecule type" value="Genomic_DNA"/>
</dbReference>
<evidence type="ECO:0000313" key="7">
    <source>
        <dbReference type="Proteomes" id="UP000525298"/>
    </source>
</evidence>
<evidence type="ECO:0000256" key="4">
    <source>
        <dbReference type="ARBA" id="ARBA00023136"/>
    </source>
</evidence>